<name>A0AA86SSA3_9FABA</name>
<evidence type="ECO:0000313" key="2">
    <source>
        <dbReference type="Proteomes" id="UP001189624"/>
    </source>
</evidence>
<proteinExistence type="predicted"/>
<keyword evidence="2" id="KW-1185">Reference proteome</keyword>
<organism evidence="1 2">
    <name type="scientific">Sphenostylis stenocarpa</name>
    <dbReference type="NCBI Taxonomy" id="92480"/>
    <lineage>
        <taxon>Eukaryota</taxon>
        <taxon>Viridiplantae</taxon>
        <taxon>Streptophyta</taxon>
        <taxon>Embryophyta</taxon>
        <taxon>Tracheophyta</taxon>
        <taxon>Spermatophyta</taxon>
        <taxon>Magnoliopsida</taxon>
        <taxon>eudicotyledons</taxon>
        <taxon>Gunneridae</taxon>
        <taxon>Pentapetalae</taxon>
        <taxon>rosids</taxon>
        <taxon>fabids</taxon>
        <taxon>Fabales</taxon>
        <taxon>Fabaceae</taxon>
        <taxon>Papilionoideae</taxon>
        <taxon>50 kb inversion clade</taxon>
        <taxon>NPAAA clade</taxon>
        <taxon>indigoferoid/millettioid clade</taxon>
        <taxon>Phaseoleae</taxon>
        <taxon>Sphenostylis</taxon>
    </lineage>
</organism>
<accession>A0AA86SSA3</accession>
<gene>
    <name evidence="1" type="ORF">AYBTSS11_LOCUS13556</name>
</gene>
<dbReference type="EMBL" id="OY731401">
    <property type="protein sequence ID" value="CAJ1949108.1"/>
    <property type="molecule type" value="Genomic_DNA"/>
</dbReference>
<protein>
    <submittedName>
        <fullName evidence="1">Uncharacterized protein</fullName>
    </submittedName>
</protein>
<sequence length="51" mass="5383">MVIAKNLVTEAILCSELGSMASNALVDKALGVLEGSFGLGSWFLSRDLNLK</sequence>
<evidence type="ECO:0000313" key="1">
    <source>
        <dbReference type="EMBL" id="CAJ1949108.1"/>
    </source>
</evidence>
<reference evidence="1" key="1">
    <citation type="submission" date="2023-10" db="EMBL/GenBank/DDBJ databases">
        <authorList>
            <person name="Domelevo Entfellner J.-B."/>
        </authorList>
    </citation>
    <scope>NUCLEOTIDE SEQUENCE</scope>
</reference>
<dbReference type="Proteomes" id="UP001189624">
    <property type="component" value="Chromosome 4"/>
</dbReference>
<dbReference type="AlphaFoldDB" id="A0AA86SSA3"/>
<dbReference type="Gramene" id="rna-AYBTSS11_LOCUS13556">
    <property type="protein sequence ID" value="CAJ1949108.1"/>
    <property type="gene ID" value="gene-AYBTSS11_LOCUS13556"/>
</dbReference>